<dbReference type="AlphaFoldDB" id="A0A7J6V260"/>
<protein>
    <recommendedName>
        <fullName evidence="3">Reverse transcriptase</fullName>
    </recommendedName>
</protein>
<gene>
    <name evidence="1" type="ORF">FRX31_031522</name>
</gene>
<keyword evidence="2" id="KW-1185">Reference proteome</keyword>
<dbReference type="EMBL" id="JABWDY010039450">
    <property type="protein sequence ID" value="KAF5178891.1"/>
    <property type="molecule type" value="Genomic_DNA"/>
</dbReference>
<evidence type="ECO:0000313" key="2">
    <source>
        <dbReference type="Proteomes" id="UP000554482"/>
    </source>
</evidence>
<accession>A0A7J6V260</accession>
<comment type="caution">
    <text evidence="1">The sequence shown here is derived from an EMBL/GenBank/DDBJ whole genome shotgun (WGS) entry which is preliminary data.</text>
</comment>
<reference evidence="1 2" key="1">
    <citation type="submission" date="2020-06" db="EMBL/GenBank/DDBJ databases">
        <title>Transcriptomic and genomic resources for Thalictrum thalictroides and T. hernandezii: Facilitating candidate gene discovery in an emerging model plant lineage.</title>
        <authorList>
            <person name="Arias T."/>
            <person name="Riano-Pachon D.M."/>
            <person name="Di Stilio V.S."/>
        </authorList>
    </citation>
    <scope>NUCLEOTIDE SEQUENCE [LARGE SCALE GENOMIC DNA]</scope>
    <source>
        <strain evidence="2">cv. WT478/WT964</strain>
        <tissue evidence="1">Leaves</tissue>
    </source>
</reference>
<organism evidence="1 2">
    <name type="scientific">Thalictrum thalictroides</name>
    <name type="common">Rue-anemone</name>
    <name type="synonym">Anemone thalictroides</name>
    <dbReference type="NCBI Taxonomy" id="46969"/>
    <lineage>
        <taxon>Eukaryota</taxon>
        <taxon>Viridiplantae</taxon>
        <taxon>Streptophyta</taxon>
        <taxon>Embryophyta</taxon>
        <taxon>Tracheophyta</taxon>
        <taxon>Spermatophyta</taxon>
        <taxon>Magnoliopsida</taxon>
        <taxon>Ranunculales</taxon>
        <taxon>Ranunculaceae</taxon>
        <taxon>Thalictroideae</taxon>
        <taxon>Thalictrum</taxon>
    </lineage>
</organism>
<dbReference type="OrthoDB" id="1730053at2759"/>
<proteinExistence type="predicted"/>
<sequence length="77" mass="8983">MTEVKSLKEILNKDWDATGQKVNYEKSKIFLSKYIHHRHKKLLKSILKVGDLKAKDKYLGSPLLLSRSRMTDFSYLG</sequence>
<name>A0A7J6V260_THATH</name>
<evidence type="ECO:0000313" key="1">
    <source>
        <dbReference type="EMBL" id="KAF5178891.1"/>
    </source>
</evidence>
<evidence type="ECO:0008006" key="3">
    <source>
        <dbReference type="Google" id="ProtNLM"/>
    </source>
</evidence>
<dbReference type="Proteomes" id="UP000554482">
    <property type="component" value="Unassembled WGS sequence"/>
</dbReference>